<dbReference type="AlphaFoldDB" id="A0AAN8WK42"/>
<dbReference type="Proteomes" id="UP001381693">
    <property type="component" value="Unassembled WGS sequence"/>
</dbReference>
<comment type="caution">
    <text evidence="2">The sequence shown here is derived from an EMBL/GenBank/DDBJ whole genome shotgun (WGS) entry which is preliminary data.</text>
</comment>
<accession>A0AAN8WK42</accession>
<evidence type="ECO:0000313" key="3">
    <source>
        <dbReference type="Proteomes" id="UP001381693"/>
    </source>
</evidence>
<evidence type="ECO:0000256" key="1">
    <source>
        <dbReference type="SAM" id="MobiDB-lite"/>
    </source>
</evidence>
<protein>
    <recommendedName>
        <fullName evidence="4">C2H2-type domain-containing protein</fullName>
    </recommendedName>
</protein>
<gene>
    <name evidence="2" type="ORF">SK128_011495</name>
</gene>
<feature type="compositionally biased region" description="Polar residues" evidence="1">
    <location>
        <begin position="184"/>
        <end position="196"/>
    </location>
</feature>
<feature type="region of interest" description="Disordered" evidence="1">
    <location>
        <begin position="156"/>
        <end position="203"/>
    </location>
</feature>
<name>A0AAN8WK42_HALRR</name>
<organism evidence="2 3">
    <name type="scientific">Halocaridina rubra</name>
    <name type="common">Hawaiian red shrimp</name>
    <dbReference type="NCBI Taxonomy" id="373956"/>
    <lineage>
        <taxon>Eukaryota</taxon>
        <taxon>Metazoa</taxon>
        <taxon>Ecdysozoa</taxon>
        <taxon>Arthropoda</taxon>
        <taxon>Crustacea</taxon>
        <taxon>Multicrustacea</taxon>
        <taxon>Malacostraca</taxon>
        <taxon>Eumalacostraca</taxon>
        <taxon>Eucarida</taxon>
        <taxon>Decapoda</taxon>
        <taxon>Pleocyemata</taxon>
        <taxon>Caridea</taxon>
        <taxon>Atyoidea</taxon>
        <taxon>Atyidae</taxon>
        <taxon>Halocaridina</taxon>
    </lineage>
</organism>
<dbReference type="EMBL" id="JAXCGZ010020798">
    <property type="protein sequence ID" value="KAK7065381.1"/>
    <property type="molecule type" value="Genomic_DNA"/>
</dbReference>
<reference evidence="2 3" key="1">
    <citation type="submission" date="2023-11" db="EMBL/GenBank/DDBJ databases">
        <title>Halocaridina rubra genome assembly.</title>
        <authorList>
            <person name="Smith C."/>
        </authorList>
    </citation>
    <scope>NUCLEOTIDE SEQUENCE [LARGE SCALE GENOMIC DNA]</scope>
    <source>
        <strain evidence="2">EP-1</strain>
        <tissue evidence="2">Whole</tissue>
    </source>
</reference>
<evidence type="ECO:0008006" key="4">
    <source>
        <dbReference type="Google" id="ProtNLM"/>
    </source>
</evidence>
<proteinExistence type="predicted"/>
<evidence type="ECO:0000313" key="2">
    <source>
        <dbReference type="EMBL" id="KAK7065381.1"/>
    </source>
</evidence>
<sequence>MGVGGLGMVPGMAGLEAMHGPFGLGGGMAPYGAPGGLGAMGGGFFQPPFNALGMRDSDFLGGGDDCPLRPYIRLLPFLLLEASVLWFHYLVLAIGNSHSFGAGMLMGPHSFPAFSGILPPCLSHMHDAAFSLPVPLRERMQLYNSNHLCLRQVGEPAPSVQANSRPTARALQPHSLHKDELRNSESSQQVEKSPGTNEDDTTKQEQEFVSVDKGSGSSSEAQAGSFASLVKEMTTSHQTEAKFPPRVDGKADLQAVTVCDSQAKDSISVDGEASLVSQTGESLKSHPDSESSRLTGAGMKHHIESDFELQAGIQSTYRKGARLVAAVDSNTAAAAGLSSERQSTSSSRKIARNGKVNRCPSCDYSTLDLNEMMRHIDTHFPFPTFLCIDCLQMFRSAEELDVHYPICPCPYYNT</sequence>
<keyword evidence="3" id="KW-1185">Reference proteome</keyword>